<dbReference type="KEGG" id="mno:Mnod_6137"/>
<protein>
    <submittedName>
        <fullName evidence="1">Uncharacterized protein</fullName>
    </submittedName>
</protein>
<evidence type="ECO:0000313" key="1">
    <source>
        <dbReference type="EMBL" id="ACL60957.1"/>
    </source>
</evidence>
<dbReference type="HOGENOM" id="CLU_2771157_0_0_5"/>
<dbReference type="OrthoDB" id="8004008at2"/>
<keyword evidence="2" id="KW-1185">Reference proteome</keyword>
<dbReference type="EMBL" id="CP001349">
    <property type="protein sequence ID" value="ACL60957.1"/>
    <property type="molecule type" value="Genomic_DNA"/>
</dbReference>
<sequence>MDTFTVTVETLIGPLYLRRETAEAAIATGRVLQREGIGQVFITPPSGRPFPLADFVSATEKDRPKREPA</sequence>
<dbReference type="RefSeq" id="WP_015932544.1">
    <property type="nucleotide sequence ID" value="NC_011894.1"/>
</dbReference>
<dbReference type="STRING" id="460265.Mnod_6137"/>
<evidence type="ECO:0000313" key="2">
    <source>
        <dbReference type="Proteomes" id="UP000008207"/>
    </source>
</evidence>
<dbReference type="AlphaFoldDB" id="B8IVA6"/>
<organism evidence="1 2">
    <name type="scientific">Methylobacterium nodulans (strain LMG 21967 / CNCM I-2342 / ORS 2060)</name>
    <dbReference type="NCBI Taxonomy" id="460265"/>
    <lineage>
        <taxon>Bacteria</taxon>
        <taxon>Pseudomonadati</taxon>
        <taxon>Pseudomonadota</taxon>
        <taxon>Alphaproteobacteria</taxon>
        <taxon>Hyphomicrobiales</taxon>
        <taxon>Methylobacteriaceae</taxon>
        <taxon>Methylobacterium</taxon>
    </lineage>
</organism>
<gene>
    <name evidence="1" type="ordered locus">Mnod_6137</name>
</gene>
<accession>B8IVA6</accession>
<proteinExistence type="predicted"/>
<name>B8IVA6_METNO</name>
<reference evidence="1 2" key="1">
    <citation type="submission" date="2009-01" db="EMBL/GenBank/DDBJ databases">
        <title>Complete sequence of chromosome of Methylobacterium nodulans ORS 2060.</title>
        <authorList>
            <consortium name="US DOE Joint Genome Institute"/>
            <person name="Lucas S."/>
            <person name="Copeland A."/>
            <person name="Lapidus A."/>
            <person name="Glavina del Rio T."/>
            <person name="Dalin E."/>
            <person name="Tice H."/>
            <person name="Bruce D."/>
            <person name="Goodwin L."/>
            <person name="Pitluck S."/>
            <person name="Sims D."/>
            <person name="Brettin T."/>
            <person name="Detter J.C."/>
            <person name="Han C."/>
            <person name="Larimer F."/>
            <person name="Land M."/>
            <person name="Hauser L."/>
            <person name="Kyrpides N."/>
            <person name="Ivanova N."/>
            <person name="Marx C.J."/>
            <person name="Richardson P."/>
        </authorList>
    </citation>
    <scope>NUCLEOTIDE SEQUENCE [LARGE SCALE GENOMIC DNA]</scope>
    <source>
        <strain evidence="2">LMG 21967 / CNCM I-2342 / ORS 2060</strain>
    </source>
</reference>
<dbReference type="Proteomes" id="UP000008207">
    <property type="component" value="Chromosome"/>
</dbReference>
<dbReference type="eggNOG" id="ENOG5032NRZ">
    <property type="taxonomic scope" value="Bacteria"/>
</dbReference>